<dbReference type="FunFam" id="3.30.70.1230:FF:000021">
    <property type="entry name" value="Adenylate cyclase type 10"/>
    <property type="match status" value="1"/>
</dbReference>
<sequence length="1672" mass="189365">MGSRKRSRSGQKNMMAFLPCAAREMVPVEESTLRSSMSILNDSDQMEGKFIAASDEPLQTTGAAGDVESLSCSLQGGQWVAAPSKSCQWEEKDMRHLAWRPQRKEVASVEPLQRGKSESMSRVPRIKASAVGSFSPGPAGITALHEKLWRISGTQWLQCSDTFNNFIRHLLQSVLLYGGDILNFTGDVLLVLWKASRSQLSNIITLVAEYSLSLQRWFEYTCSRVGLELQLKIGLSAGHISQLIVGDEKRQYLLVTGQQVDDAWLAQSLAETGEVILSPNCWELCKQDILEAKKIPGQKAVELRYVKILHQDYSCHYEKWISSLRKFSCNGVLMRNASILSPNYKHEKALQRFVVGNILEKIDDNQPLKFFSELRPLTIVFVKLQFYESTKMPGLCKSIQEATVHISGTIESSRGKILKISTFDKQCCTFLCVFGLPGDKRMDESTQVLDTAMRISDLFSENHVKLKLVSIGITSGQVFCGVVGHPSRHDYTVVGSKVQMAARMLMLYPGLIACDEVTYSKSGLPSRFFKKLPDKEMNDAVTSEVMYEYLGRKKNPMVAKSGFTKERDANQPLLAFLLEGRETEITTFWTTLQLFLRCKGGHVLVYEGASGYGKSRILAEINYLAQKENHRVTCLELTKVDIQESFSAVWSLMAVFFGISACRPYNRKDVLQSKLTGLVDENLYCLLNDQFLVKFPMSAEAAHMSNETKQQEVEKLFLKVLQKAAKETTLIFIIDEAHYIDPASWDFLAHLLSHVPVLIVMSLVPFPSKQLIPCFSAKSILKSPKTTTVVLCELKLSLILEMACQVLGVISIPQELKMFLIQRSFGVPLYCEELLVNLIASDVLQICHIPEEEKEENKWSNLSVIAITSIPYKMPLVKERELYTCRVKKGVNLDTILLPPRLKEIAVLQLDSFSPSEQILIKCAAVIGHIFTVELLLFIFPAWTSEKMENTLRTLINSHVFEFVGKKRGWEHLRTHLGSPVTRTIGSDIAEDIGAAVHFGLKNQGRALRFCAPLLREGAYELLLEDQKRALHDRCTVFLDCKAHKCNSCGGGDFISLLPLHCNVDLPLWGPGSENKDEALLVPEGNLKRLEALHAQGQETEHSGCVVERTDVSLREELTIDTPAALHEENVQNRAKSFTNKQGLPDDHLRVEEEFLDRVGKILEGHERGQVEVRNLAPCECREAVESVVYALAHHYMMMDDRPMAFYYLLESAAASLYLSNNYMAYFYLEKATSQKKMPVLKMLPYQKMHKFKVSQLEEAIFCSLKGEVCFNLGQISLAKKLIKRALCLLHKGFPSTGVGAFFRLLLEESKHFSSHARQHQAQTIDEKALAVLKQQIHCLSLLWKLYSLDSTSSRKYSWLAALMEINLAEECENKVQVISTYMDFSQFSQNMGYKDEWLKYEMMAIQRSSQCNFTLIRERLLMTAQLTQVLAYSKLCLGHLTQSIQLGFQAHLLCEQLQETSLHYLVLSVLFKAALLKNKYTQCISVLEWLWELATQEENIIALACFYSACLDLLCDAGYDYRPFEECLQFIKQYETSCILKCQSNIMLSLYASLAIWFGRSHCWSLFKDSFTKAEQLVSRTNASLFGTHGFFRFLECQVLLLLKITEDAPKKVQEMRSSTLKYFEEFLSRCSTSPVYHTRVYSLKASVNLLGDEEKNHIHLSKLSSELFSA</sequence>
<keyword evidence="6" id="KW-1185">Reference proteome</keyword>
<dbReference type="PANTHER" id="PTHR16305:SF33">
    <property type="entry name" value="GUANYLATE CYCLASE DOMAIN-CONTAINING PROTEIN"/>
    <property type="match status" value="1"/>
</dbReference>
<evidence type="ECO:0000256" key="3">
    <source>
        <dbReference type="ARBA" id="ARBA00023239"/>
    </source>
</evidence>
<dbReference type="Pfam" id="PF13191">
    <property type="entry name" value="AAA_16"/>
    <property type="match status" value="1"/>
</dbReference>
<keyword evidence="1" id="KW-0547">Nucleotide-binding</keyword>
<dbReference type="GO" id="GO:0005524">
    <property type="term" value="F:ATP binding"/>
    <property type="evidence" value="ECO:0007669"/>
    <property type="project" value="UniProtKB-KW"/>
</dbReference>
<dbReference type="FunFam" id="3.30.70.1230:FF:000017">
    <property type="entry name" value="Adenylate cyclase type 10"/>
    <property type="match status" value="1"/>
</dbReference>
<name>A0A151P4U1_ALLMI</name>
<dbReference type="InterPro" id="IPR027417">
    <property type="entry name" value="P-loop_NTPase"/>
</dbReference>
<dbReference type="Pfam" id="PF00211">
    <property type="entry name" value="Guanylate_cyc"/>
    <property type="match status" value="1"/>
</dbReference>
<dbReference type="STRING" id="8496.A0A151P4U1"/>
<evidence type="ECO:0000259" key="4">
    <source>
        <dbReference type="PROSITE" id="PS50125"/>
    </source>
</evidence>
<dbReference type="InterPro" id="IPR001054">
    <property type="entry name" value="A/G_cyclase"/>
</dbReference>
<dbReference type="EMBL" id="AKHW03000979">
    <property type="protein sequence ID" value="KYO44023.1"/>
    <property type="molecule type" value="Genomic_DNA"/>
</dbReference>
<evidence type="ECO:0000313" key="6">
    <source>
        <dbReference type="Proteomes" id="UP000050525"/>
    </source>
</evidence>
<dbReference type="GO" id="GO:0005737">
    <property type="term" value="C:cytoplasm"/>
    <property type="evidence" value="ECO:0007669"/>
    <property type="project" value="TreeGrafter"/>
</dbReference>
<evidence type="ECO:0000313" key="5">
    <source>
        <dbReference type="EMBL" id="KYO44023.1"/>
    </source>
</evidence>
<feature type="domain" description="Guanylate cyclase" evidence="4">
    <location>
        <begin position="429"/>
        <end position="505"/>
    </location>
</feature>
<dbReference type="InterPro" id="IPR029787">
    <property type="entry name" value="Nucleotide_cyclase"/>
</dbReference>
<accession>A0A151P4U1</accession>
<keyword evidence="3" id="KW-0456">Lyase</keyword>
<dbReference type="GO" id="GO:0009190">
    <property type="term" value="P:cyclic nucleotide biosynthetic process"/>
    <property type="evidence" value="ECO:0007669"/>
    <property type="project" value="InterPro"/>
</dbReference>
<proteinExistence type="predicted"/>
<reference evidence="5 6" key="1">
    <citation type="journal article" date="2012" name="Genome Biol.">
        <title>Sequencing three crocodilian genomes to illuminate the evolution of archosaurs and amniotes.</title>
        <authorList>
            <person name="St John J.A."/>
            <person name="Braun E.L."/>
            <person name="Isberg S.R."/>
            <person name="Miles L.G."/>
            <person name="Chong A.Y."/>
            <person name="Gongora J."/>
            <person name="Dalzell P."/>
            <person name="Moran C."/>
            <person name="Bed'hom B."/>
            <person name="Abzhanov A."/>
            <person name="Burgess S.C."/>
            <person name="Cooksey A.M."/>
            <person name="Castoe T.A."/>
            <person name="Crawford N.G."/>
            <person name="Densmore L.D."/>
            <person name="Drew J.C."/>
            <person name="Edwards S.V."/>
            <person name="Faircloth B.C."/>
            <person name="Fujita M.K."/>
            <person name="Greenwold M.J."/>
            <person name="Hoffmann F.G."/>
            <person name="Howard J.M."/>
            <person name="Iguchi T."/>
            <person name="Janes D.E."/>
            <person name="Khan S.Y."/>
            <person name="Kohno S."/>
            <person name="de Koning A.J."/>
            <person name="Lance S.L."/>
            <person name="McCarthy F.M."/>
            <person name="McCormack J.E."/>
            <person name="Merchant M.E."/>
            <person name="Peterson D.G."/>
            <person name="Pollock D.D."/>
            <person name="Pourmand N."/>
            <person name="Raney B.J."/>
            <person name="Roessler K.A."/>
            <person name="Sanford J.R."/>
            <person name="Sawyer R.H."/>
            <person name="Schmidt C.J."/>
            <person name="Triplett E.W."/>
            <person name="Tuberville T.D."/>
            <person name="Venegas-Anaya M."/>
            <person name="Howard J.T."/>
            <person name="Jarvis E.D."/>
            <person name="Guillette L.J.Jr."/>
            <person name="Glenn T.C."/>
            <person name="Green R.E."/>
            <person name="Ray D.A."/>
        </authorList>
    </citation>
    <scope>NUCLEOTIDE SEQUENCE [LARGE SCALE GENOMIC DNA]</scope>
    <source>
        <strain evidence="5">KSC_2009_1</strain>
    </source>
</reference>
<dbReference type="Proteomes" id="UP000050525">
    <property type="component" value="Unassembled WGS sequence"/>
</dbReference>
<dbReference type="SUPFAM" id="SSF52540">
    <property type="entry name" value="P-loop containing nucleoside triphosphate hydrolases"/>
    <property type="match status" value="1"/>
</dbReference>
<organism evidence="5 6">
    <name type="scientific">Alligator mississippiensis</name>
    <name type="common">American alligator</name>
    <dbReference type="NCBI Taxonomy" id="8496"/>
    <lineage>
        <taxon>Eukaryota</taxon>
        <taxon>Metazoa</taxon>
        <taxon>Chordata</taxon>
        <taxon>Craniata</taxon>
        <taxon>Vertebrata</taxon>
        <taxon>Euteleostomi</taxon>
        <taxon>Archelosauria</taxon>
        <taxon>Archosauria</taxon>
        <taxon>Crocodylia</taxon>
        <taxon>Alligatoridae</taxon>
        <taxon>Alligatorinae</taxon>
        <taxon>Alligator</taxon>
    </lineage>
</organism>
<dbReference type="InterPro" id="IPR041664">
    <property type="entry name" value="AAA_16"/>
</dbReference>
<dbReference type="GO" id="GO:0004016">
    <property type="term" value="F:adenylate cyclase activity"/>
    <property type="evidence" value="ECO:0007669"/>
    <property type="project" value="TreeGrafter"/>
</dbReference>
<dbReference type="PANTHER" id="PTHR16305">
    <property type="entry name" value="TESTICULAR SOLUBLE ADENYLYL CYCLASE"/>
    <property type="match status" value="1"/>
</dbReference>
<dbReference type="GO" id="GO:0035556">
    <property type="term" value="P:intracellular signal transduction"/>
    <property type="evidence" value="ECO:0007669"/>
    <property type="project" value="InterPro"/>
</dbReference>
<protein>
    <submittedName>
        <fullName evidence="5">Adenylate cyclase type 10-like</fullName>
    </submittedName>
</protein>
<dbReference type="SUPFAM" id="SSF55073">
    <property type="entry name" value="Nucleotide cyclase"/>
    <property type="match status" value="2"/>
</dbReference>
<dbReference type="PROSITE" id="PS50125">
    <property type="entry name" value="GUANYLATE_CYCLASE_2"/>
    <property type="match status" value="1"/>
</dbReference>
<evidence type="ECO:0000256" key="2">
    <source>
        <dbReference type="ARBA" id="ARBA00022840"/>
    </source>
</evidence>
<dbReference type="Gene3D" id="3.40.50.300">
    <property type="entry name" value="P-loop containing nucleotide triphosphate hydrolases"/>
    <property type="match status" value="1"/>
</dbReference>
<keyword evidence="2" id="KW-0067">ATP-binding</keyword>
<comment type="caution">
    <text evidence="5">The sequence shown here is derived from an EMBL/GenBank/DDBJ whole genome shotgun (WGS) entry which is preliminary data.</text>
</comment>
<evidence type="ECO:0000256" key="1">
    <source>
        <dbReference type="ARBA" id="ARBA00022741"/>
    </source>
</evidence>
<gene>
    <name evidence="5" type="ORF">Y1Q_0006489</name>
</gene>
<dbReference type="Gene3D" id="3.30.70.1230">
    <property type="entry name" value="Nucleotide cyclase"/>
    <property type="match status" value="2"/>
</dbReference>